<name>A0A0F9LT23_9ZZZZ</name>
<proteinExistence type="predicted"/>
<organism evidence="1">
    <name type="scientific">marine sediment metagenome</name>
    <dbReference type="NCBI Taxonomy" id="412755"/>
    <lineage>
        <taxon>unclassified sequences</taxon>
        <taxon>metagenomes</taxon>
        <taxon>ecological metagenomes</taxon>
    </lineage>
</organism>
<reference evidence="1" key="1">
    <citation type="journal article" date="2015" name="Nature">
        <title>Complex archaea that bridge the gap between prokaryotes and eukaryotes.</title>
        <authorList>
            <person name="Spang A."/>
            <person name="Saw J.H."/>
            <person name="Jorgensen S.L."/>
            <person name="Zaremba-Niedzwiedzka K."/>
            <person name="Martijn J."/>
            <person name="Lind A.E."/>
            <person name="van Eijk R."/>
            <person name="Schleper C."/>
            <person name="Guy L."/>
            <person name="Ettema T.J."/>
        </authorList>
    </citation>
    <scope>NUCLEOTIDE SEQUENCE</scope>
</reference>
<gene>
    <name evidence="1" type="ORF">LCGC14_1470070</name>
</gene>
<sequence length="35" mass="4172">MTVQICGKHLRDWQDNYRSCTRTKDHKGDCSYPLD</sequence>
<comment type="caution">
    <text evidence="1">The sequence shown here is derived from an EMBL/GenBank/DDBJ whole genome shotgun (WGS) entry which is preliminary data.</text>
</comment>
<accession>A0A0F9LT23</accession>
<dbReference type="AlphaFoldDB" id="A0A0F9LT23"/>
<protein>
    <submittedName>
        <fullName evidence="1">Uncharacterized protein</fullName>
    </submittedName>
</protein>
<evidence type="ECO:0000313" key="1">
    <source>
        <dbReference type="EMBL" id="KKM67545.1"/>
    </source>
</evidence>
<dbReference type="EMBL" id="LAZR01010330">
    <property type="protein sequence ID" value="KKM67545.1"/>
    <property type="molecule type" value="Genomic_DNA"/>
</dbReference>